<accession>A0A9P7HB29</accession>
<comment type="cofactor">
    <cofactor evidence="1">
        <name>Mn(2+)</name>
        <dbReference type="ChEBI" id="CHEBI:29035"/>
    </cofactor>
</comment>
<dbReference type="EMBL" id="JADFTT010001110">
    <property type="protein sequence ID" value="KAG5757562.1"/>
    <property type="molecule type" value="Genomic_DNA"/>
</dbReference>
<dbReference type="GO" id="GO:0005737">
    <property type="term" value="C:cytoplasm"/>
    <property type="evidence" value="ECO:0007669"/>
    <property type="project" value="TreeGrafter"/>
</dbReference>
<evidence type="ECO:0000256" key="4">
    <source>
        <dbReference type="ARBA" id="ARBA00022643"/>
    </source>
</evidence>
<proteinExistence type="predicted"/>
<keyword evidence="6" id="KW-0210">Decarboxylase</keyword>
<dbReference type="Gene3D" id="3.40.1670.10">
    <property type="entry name" value="UbiD C-terminal domain-like"/>
    <property type="match status" value="1"/>
</dbReference>
<organism evidence="14 15">
    <name type="scientific">Fusarium xylarioides</name>
    <dbReference type="NCBI Taxonomy" id="221167"/>
    <lineage>
        <taxon>Eukaryota</taxon>
        <taxon>Fungi</taxon>
        <taxon>Dikarya</taxon>
        <taxon>Ascomycota</taxon>
        <taxon>Pezizomycotina</taxon>
        <taxon>Sordariomycetes</taxon>
        <taxon>Hypocreomycetidae</taxon>
        <taxon>Hypocreales</taxon>
        <taxon>Nectriaceae</taxon>
        <taxon>Fusarium</taxon>
        <taxon>Fusarium fujikuroi species complex</taxon>
    </lineage>
</organism>
<keyword evidence="3" id="KW-0285">Flavoprotein</keyword>
<evidence type="ECO:0000256" key="12">
    <source>
        <dbReference type="ARBA" id="ARBA00072003"/>
    </source>
</evidence>
<dbReference type="SUPFAM" id="SSF50475">
    <property type="entry name" value="FMN-binding split barrel"/>
    <property type="match status" value="1"/>
</dbReference>
<dbReference type="AlphaFoldDB" id="A0A9P7HB29"/>
<keyword evidence="15" id="KW-1185">Reference proteome</keyword>
<dbReference type="OrthoDB" id="4878259at2759"/>
<dbReference type="Gene3D" id="1.20.5.4570">
    <property type="match status" value="1"/>
</dbReference>
<protein>
    <recommendedName>
        <fullName evidence="12">Ferulic acid decarboxylase 1</fullName>
        <ecNumber evidence="11">4.1.1.102</ecNumber>
    </recommendedName>
</protein>
<dbReference type="GO" id="GO:0033494">
    <property type="term" value="P:ferulate metabolic process"/>
    <property type="evidence" value="ECO:0007669"/>
    <property type="project" value="TreeGrafter"/>
</dbReference>
<evidence type="ECO:0000313" key="15">
    <source>
        <dbReference type="Proteomes" id="UP000750502"/>
    </source>
</evidence>
<dbReference type="InterPro" id="IPR049381">
    <property type="entry name" value="UbiD-like_C"/>
</dbReference>
<keyword evidence="4" id="KW-0288">FMN</keyword>
<dbReference type="InterPro" id="IPR002830">
    <property type="entry name" value="UbiD"/>
</dbReference>
<evidence type="ECO:0000256" key="6">
    <source>
        <dbReference type="ARBA" id="ARBA00022793"/>
    </source>
</evidence>
<evidence type="ECO:0000256" key="2">
    <source>
        <dbReference type="ARBA" id="ARBA00022490"/>
    </source>
</evidence>
<dbReference type="EC" id="4.1.1.102" evidence="11"/>
<reference evidence="14" key="2">
    <citation type="submission" date="2020-10" db="EMBL/GenBank/DDBJ databases">
        <authorList>
            <person name="Peck L.D."/>
            <person name="Nowell R.W."/>
            <person name="Flood J."/>
            <person name="Ryan M.J."/>
            <person name="Barraclough T.G."/>
        </authorList>
    </citation>
    <scope>NUCLEOTIDE SEQUENCE</scope>
    <source>
        <strain evidence="14">IMI 127659i</strain>
    </source>
</reference>
<keyword evidence="7" id="KW-0464">Manganese</keyword>
<evidence type="ECO:0000256" key="11">
    <source>
        <dbReference type="ARBA" id="ARBA00066982"/>
    </source>
</evidence>
<evidence type="ECO:0000256" key="5">
    <source>
        <dbReference type="ARBA" id="ARBA00022723"/>
    </source>
</evidence>
<keyword evidence="8" id="KW-0456">Lyase</keyword>
<keyword evidence="2" id="KW-0963">Cytoplasm</keyword>
<dbReference type="Pfam" id="PF20696">
    <property type="entry name" value="UbiD_C"/>
    <property type="match status" value="1"/>
</dbReference>
<dbReference type="PANTHER" id="PTHR30108:SF17">
    <property type="entry name" value="FERULIC ACID DECARBOXYLASE 1"/>
    <property type="match status" value="1"/>
</dbReference>
<dbReference type="FunFam" id="3.40.1670.10:FF:000004">
    <property type="entry name" value="Ferulic acid decarboxylase 1"/>
    <property type="match status" value="1"/>
</dbReference>
<comment type="catalytic activity">
    <reaction evidence="10">
        <text>(E)-cinnamate + H(+) = styrene + CO2</text>
        <dbReference type="Rhea" id="RHEA:46920"/>
        <dbReference type="ChEBI" id="CHEBI:15378"/>
        <dbReference type="ChEBI" id="CHEBI:15669"/>
        <dbReference type="ChEBI" id="CHEBI:16526"/>
        <dbReference type="ChEBI" id="CHEBI:27452"/>
        <dbReference type="EC" id="4.1.1.102"/>
    </reaction>
</comment>
<gene>
    <name evidence="14" type="ORF">H9Q72_014300</name>
</gene>
<evidence type="ECO:0000256" key="10">
    <source>
        <dbReference type="ARBA" id="ARBA00051594"/>
    </source>
</evidence>
<evidence type="ECO:0000256" key="9">
    <source>
        <dbReference type="ARBA" id="ARBA00049936"/>
    </source>
</evidence>
<dbReference type="GO" id="GO:0046281">
    <property type="term" value="P:cinnamic acid catabolic process"/>
    <property type="evidence" value="ECO:0007669"/>
    <property type="project" value="TreeGrafter"/>
</dbReference>
<reference evidence="14" key="1">
    <citation type="journal article" date="2020" name="bioRxiv">
        <title>Historical genomics reveals the evolutionary mechanisms behind multiple outbreaks of the host-specific coffee wilt pathogen Fusarium xylarioides.</title>
        <authorList>
            <person name="Peck D."/>
            <person name="Nowell R.W."/>
            <person name="Flood J."/>
            <person name="Ryan M.J."/>
            <person name="Barraclough T.G."/>
        </authorList>
    </citation>
    <scope>NUCLEOTIDE SEQUENCE</scope>
    <source>
        <strain evidence="14">IMI 127659i</strain>
    </source>
</reference>
<comment type="caution">
    <text evidence="14">The sequence shown here is derived from an EMBL/GenBank/DDBJ whole genome shotgun (WGS) entry which is preliminary data.</text>
</comment>
<evidence type="ECO:0000256" key="1">
    <source>
        <dbReference type="ARBA" id="ARBA00001936"/>
    </source>
</evidence>
<evidence type="ECO:0000256" key="8">
    <source>
        <dbReference type="ARBA" id="ARBA00023239"/>
    </source>
</evidence>
<dbReference type="SUPFAM" id="SSF143968">
    <property type="entry name" value="UbiD C-terminal domain-like"/>
    <property type="match status" value="1"/>
</dbReference>
<dbReference type="PANTHER" id="PTHR30108">
    <property type="entry name" value="3-OCTAPRENYL-4-HYDROXYBENZOATE CARBOXY-LYASE-RELATED"/>
    <property type="match status" value="1"/>
</dbReference>
<feature type="domain" description="3-octaprenyl-4-hydroxybenzoate carboxy-lyase-like C-terminal" evidence="13">
    <location>
        <begin position="74"/>
        <end position="209"/>
    </location>
</feature>
<dbReference type="GO" id="GO:0046872">
    <property type="term" value="F:metal ion binding"/>
    <property type="evidence" value="ECO:0007669"/>
    <property type="project" value="UniProtKB-KW"/>
</dbReference>
<evidence type="ECO:0000313" key="14">
    <source>
        <dbReference type="EMBL" id="KAG5757562.1"/>
    </source>
</evidence>
<keyword evidence="5" id="KW-0479">Metal-binding</keyword>
<dbReference type="Proteomes" id="UP000750502">
    <property type="component" value="Unassembled WGS sequence"/>
</dbReference>
<dbReference type="GO" id="GO:0016831">
    <property type="term" value="F:carboxy-lyase activity"/>
    <property type="evidence" value="ECO:0007669"/>
    <property type="project" value="UniProtKB-KW"/>
</dbReference>
<comment type="cofactor">
    <cofactor evidence="9">
        <name>prenylated FMN</name>
        <dbReference type="ChEBI" id="CHEBI:87746"/>
    </cofactor>
</comment>
<name>A0A9P7HB29_9HYPO</name>
<evidence type="ECO:0000256" key="3">
    <source>
        <dbReference type="ARBA" id="ARBA00022630"/>
    </source>
</evidence>
<evidence type="ECO:0000256" key="7">
    <source>
        <dbReference type="ARBA" id="ARBA00023211"/>
    </source>
</evidence>
<evidence type="ECO:0000259" key="13">
    <source>
        <dbReference type="Pfam" id="PF20696"/>
    </source>
</evidence>
<sequence length="252" mass="28161">MASSMPLPEGLSEAEYIGSLVGSSLDVVNAHSHPSYGFPGDAHPWPKYTVDLITHRKDAILPVSNCGRLTDETHTMIGPLAAAEIGFLLKSKGLPIKEAFLPFETQVIWVALQVDTQKLCEMKTTSEKFCREIGDIIFNHKVGYTIHRLVIVGDDINVYDFKDVIWAFCTRCRPGMDEYFFEDVAGFPLIPYMSHGNGVPNRSGKVVSDSLLPVEYTTGKNWEAADFENSFPEEIKDRVCSRWQALGFNSHQ</sequence>